<dbReference type="RefSeq" id="WP_066774970.1">
    <property type="nucleotide sequence ID" value="NZ_BMIP01000010.1"/>
</dbReference>
<keyword evidence="18" id="KW-1185">Reference proteome</keyword>
<comment type="catalytic activity">
    <reaction evidence="1 14">
        <text>adenosylcob(III)inamide + ATP = adenosylcob(III)inamide phosphate + ADP + H(+)</text>
        <dbReference type="Rhea" id="RHEA:15769"/>
        <dbReference type="ChEBI" id="CHEBI:2480"/>
        <dbReference type="ChEBI" id="CHEBI:15378"/>
        <dbReference type="ChEBI" id="CHEBI:30616"/>
        <dbReference type="ChEBI" id="CHEBI:58502"/>
        <dbReference type="ChEBI" id="CHEBI:456216"/>
        <dbReference type="EC" id="2.7.1.156"/>
    </reaction>
</comment>
<dbReference type="AlphaFoldDB" id="A0A916Z8L3"/>
<dbReference type="EC" id="2.7.7.62" evidence="14"/>
<dbReference type="CDD" id="cd00544">
    <property type="entry name" value="CobU"/>
    <property type="match status" value="1"/>
</dbReference>
<evidence type="ECO:0000256" key="12">
    <source>
        <dbReference type="ARBA" id="ARBA00022840"/>
    </source>
</evidence>
<comment type="similarity">
    <text evidence="7 14">Belongs to the CobU/CobP family.</text>
</comment>
<feature type="binding site" evidence="16">
    <location>
        <begin position="33"/>
        <end position="35"/>
    </location>
    <ligand>
        <name>GTP</name>
        <dbReference type="ChEBI" id="CHEBI:37565"/>
    </ligand>
</feature>
<evidence type="ECO:0000256" key="4">
    <source>
        <dbReference type="ARBA" id="ARBA00003889"/>
    </source>
</evidence>
<keyword evidence="13 14" id="KW-0342">GTP-binding</keyword>
<dbReference type="GO" id="GO:0005524">
    <property type="term" value="F:ATP binding"/>
    <property type="evidence" value="ECO:0007669"/>
    <property type="project" value="UniProtKB-UniRule"/>
</dbReference>
<evidence type="ECO:0000256" key="13">
    <source>
        <dbReference type="ARBA" id="ARBA00023134"/>
    </source>
</evidence>
<dbReference type="SUPFAM" id="SSF52540">
    <property type="entry name" value="P-loop containing nucleoside triphosphate hydrolases"/>
    <property type="match status" value="1"/>
</dbReference>
<comment type="caution">
    <text evidence="17">The sequence shown here is derived from an EMBL/GenBank/DDBJ whole genome shotgun (WGS) entry which is preliminary data.</text>
</comment>
<reference evidence="17" key="2">
    <citation type="submission" date="2020-09" db="EMBL/GenBank/DDBJ databases">
        <authorList>
            <person name="Sun Q."/>
            <person name="Zhou Y."/>
        </authorList>
    </citation>
    <scope>NUCLEOTIDE SEQUENCE</scope>
    <source>
        <strain evidence="17">CGMCC 1.15360</strain>
    </source>
</reference>
<evidence type="ECO:0000256" key="16">
    <source>
        <dbReference type="PIRSR" id="PIRSR006135-2"/>
    </source>
</evidence>
<comment type="pathway">
    <text evidence="5 14">Cofactor biosynthesis; adenosylcobalamin biosynthesis; adenosylcobalamin from cob(II)yrinate a,c-diamide: step 6/7.</text>
</comment>
<protein>
    <recommendedName>
        <fullName evidence="14">Bifunctional adenosylcobalamin biosynthesis protein</fullName>
        <ecNumber evidence="14">2.7.1.156</ecNumber>
        <ecNumber evidence="14">2.7.7.62</ecNumber>
    </recommendedName>
</protein>
<evidence type="ECO:0000313" key="17">
    <source>
        <dbReference type="EMBL" id="GGD81576.1"/>
    </source>
</evidence>
<keyword evidence="9 14" id="KW-0808">Transferase</keyword>
<dbReference type="EMBL" id="BMIP01000010">
    <property type="protein sequence ID" value="GGD81576.1"/>
    <property type="molecule type" value="Genomic_DNA"/>
</dbReference>
<evidence type="ECO:0000256" key="10">
    <source>
        <dbReference type="ARBA" id="ARBA00022741"/>
    </source>
</evidence>
<dbReference type="Gene3D" id="3.40.50.300">
    <property type="entry name" value="P-loop containing nucleotide triphosphate hydrolases"/>
    <property type="match status" value="1"/>
</dbReference>
<evidence type="ECO:0000256" key="6">
    <source>
        <dbReference type="ARBA" id="ARBA00005159"/>
    </source>
</evidence>
<dbReference type="OrthoDB" id="9788370at2"/>
<keyword evidence="11 14" id="KW-0418">Kinase</keyword>
<evidence type="ECO:0000256" key="8">
    <source>
        <dbReference type="ARBA" id="ARBA00022573"/>
    </source>
</evidence>
<comment type="catalytic activity">
    <reaction evidence="2 14">
        <text>adenosylcob(III)inamide phosphate + GTP + H(+) = adenosylcob(III)inamide-GDP + diphosphate</text>
        <dbReference type="Rhea" id="RHEA:22712"/>
        <dbReference type="ChEBI" id="CHEBI:15378"/>
        <dbReference type="ChEBI" id="CHEBI:33019"/>
        <dbReference type="ChEBI" id="CHEBI:37565"/>
        <dbReference type="ChEBI" id="CHEBI:58502"/>
        <dbReference type="ChEBI" id="CHEBI:60487"/>
        <dbReference type="EC" id="2.7.7.62"/>
    </reaction>
</comment>
<feature type="binding site" evidence="16">
    <location>
        <begin position="50"/>
        <end position="53"/>
    </location>
    <ligand>
        <name>GTP</name>
        <dbReference type="ChEBI" id="CHEBI:37565"/>
    </ligand>
</feature>
<gene>
    <name evidence="17" type="ORF">GCM10010990_34410</name>
</gene>
<dbReference type="Proteomes" id="UP000612349">
    <property type="component" value="Unassembled WGS sequence"/>
</dbReference>
<evidence type="ECO:0000256" key="11">
    <source>
        <dbReference type="ARBA" id="ARBA00022777"/>
    </source>
</evidence>
<comment type="pathway">
    <text evidence="6 14">Cofactor biosynthesis; adenosylcobalamin biosynthesis; adenosylcobalamin from cob(II)yrinate a,c-diamide: step 5/7.</text>
</comment>
<dbReference type="PANTHER" id="PTHR34848">
    <property type="match status" value="1"/>
</dbReference>
<feature type="binding site" evidence="16">
    <location>
        <begin position="8"/>
        <end position="15"/>
    </location>
    <ligand>
        <name>GTP</name>
        <dbReference type="ChEBI" id="CHEBI:37565"/>
    </ligand>
</feature>
<name>A0A916Z8L3_9SPHN</name>
<keyword evidence="10 14" id="KW-0547">Nucleotide-binding</keyword>
<feature type="active site" description="GMP-histidine intermediate" evidence="15">
    <location>
        <position position="49"/>
    </location>
</feature>
<dbReference type="NCBIfam" id="NF004469">
    <property type="entry name" value="PRK05800.1"/>
    <property type="match status" value="1"/>
</dbReference>
<evidence type="ECO:0000256" key="9">
    <source>
        <dbReference type="ARBA" id="ARBA00022679"/>
    </source>
</evidence>
<dbReference type="InterPro" id="IPR003203">
    <property type="entry name" value="CobU/CobP"/>
</dbReference>
<evidence type="ECO:0000256" key="2">
    <source>
        <dbReference type="ARBA" id="ARBA00000711"/>
    </source>
</evidence>
<dbReference type="PIRSF" id="PIRSF006135">
    <property type="entry name" value="CobU"/>
    <property type="match status" value="1"/>
</dbReference>
<dbReference type="PANTHER" id="PTHR34848:SF1">
    <property type="entry name" value="BIFUNCTIONAL ADENOSYLCOBALAMIN BIOSYNTHESIS PROTEIN COBU"/>
    <property type="match status" value="1"/>
</dbReference>
<accession>A0A916Z8L3</accession>
<evidence type="ECO:0000256" key="5">
    <source>
        <dbReference type="ARBA" id="ARBA00004692"/>
    </source>
</evidence>
<dbReference type="GO" id="GO:0043752">
    <property type="term" value="F:adenosylcobinamide kinase activity"/>
    <property type="evidence" value="ECO:0007669"/>
    <property type="project" value="UniProtKB-EC"/>
</dbReference>
<feature type="binding site" evidence="16">
    <location>
        <position position="61"/>
    </location>
    <ligand>
        <name>GTP</name>
        <dbReference type="ChEBI" id="CHEBI:37565"/>
    </ligand>
</feature>
<evidence type="ECO:0000313" key="18">
    <source>
        <dbReference type="Proteomes" id="UP000612349"/>
    </source>
</evidence>
<comment type="catalytic activity">
    <reaction evidence="3">
        <text>adenosylcob(III)inamide + GTP = adenosylcob(III)inamide phosphate + GDP + H(+)</text>
        <dbReference type="Rhea" id="RHEA:15765"/>
        <dbReference type="ChEBI" id="CHEBI:2480"/>
        <dbReference type="ChEBI" id="CHEBI:15378"/>
        <dbReference type="ChEBI" id="CHEBI:37565"/>
        <dbReference type="ChEBI" id="CHEBI:58189"/>
        <dbReference type="ChEBI" id="CHEBI:58502"/>
        <dbReference type="EC" id="2.7.1.156"/>
    </reaction>
</comment>
<evidence type="ECO:0000256" key="1">
    <source>
        <dbReference type="ARBA" id="ARBA00000312"/>
    </source>
</evidence>
<keyword evidence="8 14" id="KW-0169">Cobalamin biosynthesis</keyword>
<evidence type="ECO:0000256" key="14">
    <source>
        <dbReference type="PIRNR" id="PIRNR006135"/>
    </source>
</evidence>
<proteinExistence type="inferred from homology"/>
<keyword evidence="12 14" id="KW-0067">ATP-binding</keyword>
<evidence type="ECO:0000256" key="3">
    <source>
        <dbReference type="ARBA" id="ARBA00001522"/>
    </source>
</evidence>
<dbReference type="GO" id="GO:0005525">
    <property type="term" value="F:GTP binding"/>
    <property type="evidence" value="ECO:0007669"/>
    <property type="project" value="UniProtKB-UniRule"/>
</dbReference>
<sequence length="167" mass="17828">MSTLLVLGGARSGKSRFAENWVAAQGTCFAYIATAQALDEEMAQRIERHRADRGDAWQTLEAPMDLAGSIADAGGNSDAILVDCLTLWLSNWILAEKHPPVSELVEAVIVCPRPIALVANEVGLGIVPDNALARRFRDEAGRLNQAVAAAVEQVVLMVAGLPVEVKN</sequence>
<organism evidence="17 18">
    <name type="scientific">Croceicoccus mobilis</name>
    <dbReference type="NCBI Taxonomy" id="1703339"/>
    <lineage>
        <taxon>Bacteria</taxon>
        <taxon>Pseudomonadati</taxon>
        <taxon>Pseudomonadota</taxon>
        <taxon>Alphaproteobacteria</taxon>
        <taxon>Sphingomonadales</taxon>
        <taxon>Erythrobacteraceae</taxon>
        <taxon>Croceicoccus</taxon>
    </lineage>
</organism>
<dbReference type="EC" id="2.7.1.156" evidence="14"/>
<dbReference type="GO" id="GO:0008820">
    <property type="term" value="F:cobinamide phosphate guanylyltransferase activity"/>
    <property type="evidence" value="ECO:0007669"/>
    <property type="project" value="UniProtKB-UniRule"/>
</dbReference>
<dbReference type="InterPro" id="IPR027417">
    <property type="entry name" value="P-loop_NTPase"/>
</dbReference>
<feature type="binding site" evidence="16">
    <location>
        <position position="83"/>
    </location>
    <ligand>
        <name>GTP</name>
        <dbReference type="ChEBI" id="CHEBI:37565"/>
    </ligand>
</feature>
<evidence type="ECO:0000256" key="15">
    <source>
        <dbReference type="PIRSR" id="PIRSR006135-1"/>
    </source>
</evidence>
<reference evidence="17" key="1">
    <citation type="journal article" date="2014" name="Int. J. Syst. Evol. Microbiol.">
        <title>Complete genome sequence of Corynebacterium casei LMG S-19264T (=DSM 44701T), isolated from a smear-ripened cheese.</title>
        <authorList>
            <consortium name="US DOE Joint Genome Institute (JGI-PGF)"/>
            <person name="Walter F."/>
            <person name="Albersmeier A."/>
            <person name="Kalinowski J."/>
            <person name="Ruckert C."/>
        </authorList>
    </citation>
    <scope>NUCLEOTIDE SEQUENCE</scope>
    <source>
        <strain evidence="17">CGMCC 1.15360</strain>
    </source>
</reference>
<dbReference type="GO" id="GO:0009236">
    <property type="term" value="P:cobalamin biosynthetic process"/>
    <property type="evidence" value="ECO:0007669"/>
    <property type="project" value="UniProtKB-UniRule"/>
</dbReference>
<evidence type="ECO:0000256" key="7">
    <source>
        <dbReference type="ARBA" id="ARBA00007490"/>
    </source>
</evidence>
<comment type="function">
    <text evidence="4 14">Catalyzes ATP-dependent phosphorylation of adenosylcobinamide and addition of GMP to adenosylcobinamide phosphate.</text>
</comment>
<dbReference type="Pfam" id="PF02283">
    <property type="entry name" value="CobU"/>
    <property type="match status" value="1"/>
</dbReference>